<dbReference type="PANTHER" id="PTHR43640:SF1">
    <property type="entry name" value="THIOREDOXIN-DEPENDENT PEROXIREDOXIN"/>
    <property type="match status" value="1"/>
</dbReference>
<dbReference type="Pfam" id="PF00578">
    <property type="entry name" value="AhpC-TSA"/>
    <property type="match status" value="1"/>
</dbReference>
<evidence type="ECO:0000259" key="1">
    <source>
        <dbReference type="PROSITE" id="PS51352"/>
    </source>
</evidence>
<evidence type="ECO:0000313" key="2">
    <source>
        <dbReference type="EMBL" id="MBK8890401.1"/>
    </source>
</evidence>
<dbReference type="Proteomes" id="UP000808146">
    <property type="component" value="Unassembled WGS sequence"/>
</dbReference>
<dbReference type="InterPro" id="IPR036249">
    <property type="entry name" value="Thioredoxin-like_sf"/>
</dbReference>
<dbReference type="EMBL" id="JADKBR010000007">
    <property type="protein sequence ID" value="MBK8890401.1"/>
    <property type="molecule type" value="Genomic_DNA"/>
</dbReference>
<dbReference type="InterPro" id="IPR047262">
    <property type="entry name" value="PRX-like1"/>
</dbReference>
<dbReference type="SUPFAM" id="SSF52833">
    <property type="entry name" value="Thioredoxin-like"/>
    <property type="match status" value="1"/>
</dbReference>
<reference evidence="3" key="1">
    <citation type="journal article" date="2021" name="Nat. Commun.">
        <title>Connecting structure to function with the recovery of over 1000 high-quality metagenome-assembled genomes from activated sludge using long-read sequencing.</title>
        <authorList>
            <person name="Singleton C.M."/>
            <person name="Petriglieri F."/>
            <person name="Kristensen J.M."/>
            <person name="Kirkegaard R.H."/>
            <person name="Michaelsen T.Y."/>
            <person name="Andersen M.H."/>
            <person name="Kondrotaite Z."/>
            <person name="Karst S.M."/>
            <person name="Dueholm M.S."/>
            <person name="Nielsen P.H."/>
            <person name="Albertsen M."/>
        </authorList>
    </citation>
    <scope>NUCLEOTIDE SEQUENCE [LARGE SCALE GENOMIC DNA]</scope>
</reference>
<dbReference type="PROSITE" id="PS51352">
    <property type="entry name" value="THIOREDOXIN_2"/>
    <property type="match status" value="1"/>
</dbReference>
<evidence type="ECO:0000313" key="3">
    <source>
        <dbReference type="Proteomes" id="UP000808146"/>
    </source>
</evidence>
<name>A0A9D7LMM3_9RHOO</name>
<proteinExistence type="predicted"/>
<dbReference type="GO" id="GO:0016209">
    <property type="term" value="F:antioxidant activity"/>
    <property type="evidence" value="ECO:0007669"/>
    <property type="project" value="InterPro"/>
</dbReference>
<dbReference type="AlphaFoldDB" id="A0A9D7LMM3"/>
<accession>A0A9D7LMM3</accession>
<gene>
    <name evidence="2" type="ORF">IPN75_08335</name>
</gene>
<dbReference type="Gene3D" id="3.40.30.10">
    <property type="entry name" value="Glutaredoxin"/>
    <property type="match status" value="1"/>
</dbReference>
<dbReference type="CDD" id="cd02969">
    <property type="entry name" value="PRX_like1"/>
    <property type="match status" value="1"/>
</dbReference>
<dbReference type="InterPro" id="IPR013766">
    <property type="entry name" value="Thioredoxin_domain"/>
</dbReference>
<organism evidence="2 3">
    <name type="scientific">Candidatus Dechloromonas phosphorivorans</name>
    <dbReference type="NCBI Taxonomy" id="2899244"/>
    <lineage>
        <taxon>Bacteria</taxon>
        <taxon>Pseudomonadati</taxon>
        <taxon>Pseudomonadota</taxon>
        <taxon>Betaproteobacteria</taxon>
        <taxon>Rhodocyclales</taxon>
        <taxon>Azonexaceae</taxon>
        <taxon>Dechloromonas</taxon>
    </lineage>
</organism>
<protein>
    <submittedName>
        <fullName evidence="2">Thioredoxin family protein</fullName>
    </submittedName>
</protein>
<dbReference type="GO" id="GO:0016491">
    <property type="term" value="F:oxidoreductase activity"/>
    <property type="evidence" value="ECO:0007669"/>
    <property type="project" value="InterPro"/>
</dbReference>
<dbReference type="InterPro" id="IPR000866">
    <property type="entry name" value="AhpC/TSA"/>
</dbReference>
<comment type="caution">
    <text evidence="2">The sequence shown here is derived from an EMBL/GenBank/DDBJ whole genome shotgun (WGS) entry which is preliminary data.</text>
</comment>
<sequence length="196" mass="21583">MVALSPPACDFGRPAIPFELLGTDGRCHSLIDCQGPNGLLVMFICNHCPFVKAVIDRIVRDCRELAAFGIGSVAIMSNDVDSYPEDSLENMLQLATRLDFGFPYLYDETQSVARAYGAVCTPDFFGYNNRLELQYRGRLDAAGRNPAATDTPRELLAAMRQVAKSGIGPREQTPSIGCSIKWRETSPRSNRTLRSS</sequence>
<dbReference type="PANTHER" id="PTHR43640">
    <property type="entry name" value="OS07G0260300 PROTEIN"/>
    <property type="match status" value="1"/>
</dbReference>
<feature type="domain" description="Thioredoxin" evidence="1">
    <location>
        <begin position="9"/>
        <end position="164"/>
    </location>
</feature>